<reference evidence="2 3" key="1">
    <citation type="submission" date="2022-11" db="EMBL/GenBank/DDBJ databases">
        <title>Genome Sequencing of Nocardia sp. ON39_IFM12276 and assembly.</title>
        <authorList>
            <person name="Shimojima M."/>
            <person name="Toyokawa M."/>
            <person name="Uesaka K."/>
        </authorList>
    </citation>
    <scope>NUCLEOTIDE SEQUENCE [LARGE SCALE GENOMIC DNA]</scope>
    <source>
        <strain evidence="2 3">IFM 12276</strain>
    </source>
</reference>
<evidence type="ECO:0000256" key="1">
    <source>
        <dbReference type="SAM" id="Phobius"/>
    </source>
</evidence>
<gene>
    <name evidence="2" type="ORF">IFM12276_31410</name>
</gene>
<dbReference type="InterPro" id="IPR025597">
    <property type="entry name" value="DUF4345"/>
</dbReference>
<evidence type="ECO:0008006" key="4">
    <source>
        <dbReference type="Google" id="ProtNLM"/>
    </source>
</evidence>
<keyword evidence="1" id="KW-0812">Transmembrane</keyword>
<organism evidence="2 3">
    <name type="scientific">Nocardia sputorum</name>
    <dbReference type="NCBI Taxonomy" id="2984338"/>
    <lineage>
        <taxon>Bacteria</taxon>
        <taxon>Bacillati</taxon>
        <taxon>Actinomycetota</taxon>
        <taxon>Actinomycetes</taxon>
        <taxon>Mycobacteriales</taxon>
        <taxon>Nocardiaceae</taxon>
        <taxon>Nocardia</taxon>
    </lineage>
</organism>
<dbReference type="Pfam" id="PF14248">
    <property type="entry name" value="DUF4345"/>
    <property type="match status" value="1"/>
</dbReference>
<dbReference type="Proteomes" id="UP001317870">
    <property type="component" value="Chromosome"/>
</dbReference>
<keyword evidence="1" id="KW-1133">Transmembrane helix</keyword>
<protein>
    <recommendedName>
        <fullName evidence="4">DUF4345 domain-containing protein</fullName>
    </recommendedName>
</protein>
<evidence type="ECO:0000313" key="3">
    <source>
        <dbReference type="Proteomes" id="UP001317870"/>
    </source>
</evidence>
<accession>A0ABM8CYK8</accession>
<sequence>MRELVLALAAVFFAGMGLYALAALAGPFALTETLPQARSEIRAVYGGFGLAVAGVLCGSAFGDDRPRNGAALTVGVALAGMAAGRVISRLADTRQRRSIRFGSTVWSRLSVPRSYSVSCERVRE</sequence>
<keyword evidence="3" id="KW-1185">Reference proteome</keyword>
<keyword evidence="1" id="KW-0472">Membrane</keyword>
<evidence type="ECO:0000313" key="2">
    <source>
        <dbReference type="EMBL" id="BDU00113.1"/>
    </source>
</evidence>
<name>A0ABM8CYK8_9NOCA</name>
<feature type="transmembrane region" description="Helical" evidence="1">
    <location>
        <begin position="43"/>
        <end position="62"/>
    </location>
</feature>
<feature type="transmembrane region" description="Helical" evidence="1">
    <location>
        <begin position="6"/>
        <end position="31"/>
    </location>
</feature>
<dbReference type="EMBL" id="AP026978">
    <property type="protein sequence ID" value="BDU00113.1"/>
    <property type="molecule type" value="Genomic_DNA"/>
</dbReference>
<feature type="transmembrane region" description="Helical" evidence="1">
    <location>
        <begin position="68"/>
        <end position="87"/>
    </location>
</feature>
<proteinExistence type="predicted"/>